<keyword evidence="6 11" id="KW-0812">Transmembrane</keyword>
<feature type="domain" description="HAMP" evidence="13">
    <location>
        <begin position="207"/>
        <end position="260"/>
    </location>
</feature>
<dbReference type="Pfam" id="PF02518">
    <property type="entry name" value="HATPase_c"/>
    <property type="match status" value="1"/>
</dbReference>
<keyword evidence="4" id="KW-0597">Phosphoprotein</keyword>
<dbReference type="InterPro" id="IPR050428">
    <property type="entry name" value="TCS_sensor_his_kinase"/>
</dbReference>
<dbReference type="AlphaFoldDB" id="A0A1G9Q3N4"/>
<evidence type="ECO:0000256" key="2">
    <source>
        <dbReference type="ARBA" id="ARBA00004370"/>
    </source>
</evidence>
<reference evidence="15" key="1">
    <citation type="submission" date="2016-10" db="EMBL/GenBank/DDBJ databases">
        <authorList>
            <person name="Varghese N."/>
            <person name="Submissions S."/>
        </authorList>
    </citation>
    <scope>NUCLEOTIDE SEQUENCE [LARGE SCALE GENOMIC DNA]</scope>
    <source>
        <strain evidence="15">EPL6</strain>
    </source>
</reference>
<evidence type="ECO:0000259" key="13">
    <source>
        <dbReference type="PROSITE" id="PS50885"/>
    </source>
</evidence>
<evidence type="ECO:0000256" key="6">
    <source>
        <dbReference type="ARBA" id="ARBA00022692"/>
    </source>
</evidence>
<accession>A0A1G9Q3N4</accession>
<keyword evidence="9" id="KW-0902">Two-component regulatory system</keyword>
<dbReference type="Gene3D" id="3.30.565.10">
    <property type="entry name" value="Histidine kinase-like ATPase, C-terminal domain"/>
    <property type="match status" value="1"/>
</dbReference>
<evidence type="ECO:0000256" key="7">
    <source>
        <dbReference type="ARBA" id="ARBA00022777"/>
    </source>
</evidence>
<dbReference type="InterPro" id="IPR036097">
    <property type="entry name" value="HisK_dim/P_sf"/>
</dbReference>
<feature type="transmembrane region" description="Helical" evidence="11">
    <location>
        <begin position="192"/>
        <end position="210"/>
    </location>
</feature>
<feature type="domain" description="Histidine kinase" evidence="12">
    <location>
        <begin position="268"/>
        <end position="480"/>
    </location>
</feature>
<dbReference type="GO" id="GO:0000155">
    <property type="term" value="F:phosphorelay sensor kinase activity"/>
    <property type="evidence" value="ECO:0007669"/>
    <property type="project" value="InterPro"/>
</dbReference>
<evidence type="ECO:0000256" key="3">
    <source>
        <dbReference type="ARBA" id="ARBA00012438"/>
    </source>
</evidence>
<dbReference type="SUPFAM" id="SSF47384">
    <property type="entry name" value="Homodimeric domain of signal transducing histidine kinase"/>
    <property type="match status" value="1"/>
</dbReference>
<sequence>MAEHLCGGRSVRQRLLLWLALPVALFILVDAWASYRAALDTAQRAFDRLLVTSAHALADLIRLEGGTLQITLPHAALELYGDEAGLSGRRGGDVDTRSRMIYRVSYLDGEYLAGERAVAPYVGLAPMHPRYGVRLALYGTRLADEPVRMAALWQPVETHEGLRYVVVQVGEPSTYRDRIARGILWQTLGRQALLLAVLLVLIWCVATVALRPLRGFARQLEARTATDLEPVAVQPQTPQELLPVVSAFNGLLERARETQAAQQRFVADASHQLRTPLAVLKLQAHAGLAREVPEQEALEQVSATIERTSRVVQQLLTWSRARAAVPCDQIDRVDLRDLLEEVAVELSPLLAARHHAFQFEAVPCPWEGPTWMVREIATNLLHNALRYTAEGGTLGLRLVPGVQEVCIVVHDDGPGLSPQMERDLFVPFVSGDARTRGAGLGLAICRDLAHACGGRLDVRNRRVDGLVQGLDALVWLSASPHRCARPAIASKSHP</sequence>
<dbReference type="CDD" id="cd00082">
    <property type="entry name" value="HisKA"/>
    <property type="match status" value="1"/>
</dbReference>
<evidence type="ECO:0000313" key="15">
    <source>
        <dbReference type="Proteomes" id="UP000198552"/>
    </source>
</evidence>
<feature type="transmembrane region" description="Helical" evidence="11">
    <location>
        <begin position="15"/>
        <end position="35"/>
    </location>
</feature>
<name>A0A1G9Q3N4_9BURK</name>
<evidence type="ECO:0000256" key="9">
    <source>
        <dbReference type="ARBA" id="ARBA00023012"/>
    </source>
</evidence>
<evidence type="ECO:0000313" key="14">
    <source>
        <dbReference type="EMBL" id="SDM04945.1"/>
    </source>
</evidence>
<evidence type="ECO:0000256" key="11">
    <source>
        <dbReference type="SAM" id="Phobius"/>
    </source>
</evidence>
<keyword evidence="7 14" id="KW-0418">Kinase</keyword>
<dbReference type="InterPro" id="IPR004358">
    <property type="entry name" value="Sig_transdc_His_kin-like_C"/>
</dbReference>
<dbReference type="Proteomes" id="UP000198552">
    <property type="component" value="Unassembled WGS sequence"/>
</dbReference>
<evidence type="ECO:0000256" key="4">
    <source>
        <dbReference type="ARBA" id="ARBA00022553"/>
    </source>
</evidence>
<evidence type="ECO:0000259" key="12">
    <source>
        <dbReference type="PROSITE" id="PS50109"/>
    </source>
</evidence>
<dbReference type="InterPro" id="IPR036890">
    <property type="entry name" value="HATPase_C_sf"/>
</dbReference>
<dbReference type="Pfam" id="PF08521">
    <property type="entry name" value="2CSK_N"/>
    <property type="match status" value="1"/>
</dbReference>
<proteinExistence type="predicted"/>
<organism evidence="14 15">
    <name type="scientific">Oryzisolibacter propanilivorax</name>
    <dbReference type="NCBI Taxonomy" id="1527607"/>
    <lineage>
        <taxon>Bacteria</taxon>
        <taxon>Pseudomonadati</taxon>
        <taxon>Pseudomonadota</taxon>
        <taxon>Betaproteobacteria</taxon>
        <taxon>Burkholderiales</taxon>
        <taxon>Comamonadaceae</taxon>
        <taxon>Oryzisolibacter</taxon>
    </lineage>
</organism>
<comment type="subcellular location">
    <subcellularLocation>
        <location evidence="2">Membrane</location>
    </subcellularLocation>
</comment>
<dbReference type="Pfam" id="PF00512">
    <property type="entry name" value="HisKA"/>
    <property type="match status" value="1"/>
</dbReference>
<dbReference type="GO" id="GO:0005886">
    <property type="term" value="C:plasma membrane"/>
    <property type="evidence" value="ECO:0007669"/>
    <property type="project" value="TreeGrafter"/>
</dbReference>
<dbReference type="PANTHER" id="PTHR45436">
    <property type="entry name" value="SENSOR HISTIDINE KINASE YKOH"/>
    <property type="match status" value="1"/>
</dbReference>
<gene>
    <name evidence="14" type="ORF">SAMN05428957_1028</name>
</gene>
<dbReference type="EMBL" id="FNHP01000002">
    <property type="protein sequence ID" value="SDM04945.1"/>
    <property type="molecule type" value="Genomic_DNA"/>
</dbReference>
<dbReference type="PROSITE" id="PS50885">
    <property type="entry name" value="HAMP"/>
    <property type="match status" value="1"/>
</dbReference>
<dbReference type="SMART" id="SM00388">
    <property type="entry name" value="HisKA"/>
    <property type="match status" value="1"/>
</dbReference>
<keyword evidence="8 11" id="KW-1133">Transmembrane helix</keyword>
<dbReference type="InterPro" id="IPR003661">
    <property type="entry name" value="HisK_dim/P_dom"/>
</dbReference>
<dbReference type="SUPFAM" id="SSF55874">
    <property type="entry name" value="ATPase domain of HSP90 chaperone/DNA topoisomerase II/histidine kinase"/>
    <property type="match status" value="1"/>
</dbReference>
<dbReference type="InterPro" id="IPR013727">
    <property type="entry name" value="2CSK_N"/>
</dbReference>
<dbReference type="Gene3D" id="1.10.287.130">
    <property type="match status" value="1"/>
</dbReference>
<dbReference type="PRINTS" id="PR00344">
    <property type="entry name" value="BCTRLSENSOR"/>
</dbReference>
<dbReference type="PANTHER" id="PTHR45436:SF1">
    <property type="entry name" value="SENSOR PROTEIN QSEC"/>
    <property type="match status" value="1"/>
</dbReference>
<protein>
    <recommendedName>
        <fullName evidence="3">histidine kinase</fullName>
        <ecNumber evidence="3">2.7.13.3</ecNumber>
    </recommendedName>
</protein>
<dbReference type="InterPro" id="IPR003660">
    <property type="entry name" value="HAMP_dom"/>
</dbReference>
<keyword evidence="10 11" id="KW-0472">Membrane</keyword>
<dbReference type="InterPro" id="IPR003594">
    <property type="entry name" value="HATPase_dom"/>
</dbReference>
<keyword evidence="5" id="KW-0808">Transferase</keyword>
<dbReference type="SMART" id="SM00387">
    <property type="entry name" value="HATPase_c"/>
    <property type="match status" value="1"/>
</dbReference>
<evidence type="ECO:0000256" key="1">
    <source>
        <dbReference type="ARBA" id="ARBA00000085"/>
    </source>
</evidence>
<evidence type="ECO:0000256" key="10">
    <source>
        <dbReference type="ARBA" id="ARBA00023136"/>
    </source>
</evidence>
<dbReference type="PROSITE" id="PS50109">
    <property type="entry name" value="HIS_KIN"/>
    <property type="match status" value="1"/>
</dbReference>
<dbReference type="InterPro" id="IPR005467">
    <property type="entry name" value="His_kinase_dom"/>
</dbReference>
<dbReference type="OrthoDB" id="8554694at2"/>
<dbReference type="CDD" id="cd00075">
    <property type="entry name" value="HATPase"/>
    <property type="match status" value="1"/>
</dbReference>
<dbReference type="STRING" id="1527607.SAMN05428957_1028"/>
<keyword evidence="15" id="KW-1185">Reference proteome</keyword>
<comment type="catalytic activity">
    <reaction evidence="1">
        <text>ATP + protein L-histidine = ADP + protein N-phospho-L-histidine.</text>
        <dbReference type="EC" id="2.7.13.3"/>
    </reaction>
</comment>
<dbReference type="EC" id="2.7.13.3" evidence="3"/>
<evidence type="ECO:0000256" key="8">
    <source>
        <dbReference type="ARBA" id="ARBA00022989"/>
    </source>
</evidence>
<evidence type="ECO:0000256" key="5">
    <source>
        <dbReference type="ARBA" id="ARBA00022679"/>
    </source>
</evidence>
<dbReference type="RefSeq" id="WP_091566525.1">
    <property type="nucleotide sequence ID" value="NZ_FNHP01000002.1"/>
</dbReference>